<dbReference type="EMBL" id="JAMKFB020000001">
    <property type="protein sequence ID" value="KAL0204070.1"/>
    <property type="molecule type" value="Genomic_DNA"/>
</dbReference>
<dbReference type="InterPro" id="IPR001878">
    <property type="entry name" value="Znf_CCHC"/>
</dbReference>
<evidence type="ECO:0000256" key="4">
    <source>
        <dbReference type="ARBA" id="ARBA00022679"/>
    </source>
</evidence>
<dbReference type="Pfam" id="PF00078">
    <property type="entry name" value="RVT_1"/>
    <property type="match status" value="1"/>
</dbReference>
<dbReference type="PROSITE" id="PS50158">
    <property type="entry name" value="ZF_CCHC"/>
    <property type="match status" value="1"/>
</dbReference>
<evidence type="ECO:0000256" key="5">
    <source>
        <dbReference type="ARBA" id="ARBA00022695"/>
    </source>
</evidence>
<evidence type="ECO:0000256" key="10">
    <source>
        <dbReference type="ARBA" id="ARBA00022842"/>
    </source>
</evidence>
<feature type="domain" description="CCHC-type" evidence="20">
    <location>
        <begin position="326"/>
        <end position="341"/>
    </location>
</feature>
<evidence type="ECO:0000256" key="1">
    <source>
        <dbReference type="ARBA" id="ARBA00010879"/>
    </source>
</evidence>
<dbReference type="Gene3D" id="3.10.10.10">
    <property type="entry name" value="HIV Type 1 Reverse Transcriptase, subunit A, domain 1"/>
    <property type="match status" value="1"/>
</dbReference>
<evidence type="ECO:0000256" key="12">
    <source>
        <dbReference type="ARBA" id="ARBA00022908"/>
    </source>
</evidence>
<evidence type="ECO:0000256" key="18">
    <source>
        <dbReference type="SAM" id="Coils"/>
    </source>
</evidence>
<reference evidence="23 24" key="1">
    <citation type="submission" date="2024-05" db="EMBL/GenBank/DDBJ databases">
        <title>Genome sequencing and assembly of Indian major carp, Cirrhinus mrigala (Hamilton, 1822).</title>
        <authorList>
            <person name="Mohindra V."/>
            <person name="Chowdhury L.M."/>
            <person name="Lal K."/>
            <person name="Jena J.K."/>
        </authorList>
    </citation>
    <scope>NUCLEOTIDE SEQUENCE [LARGE SCALE GENOMIC DNA]</scope>
    <source>
        <strain evidence="23">CM1030</strain>
        <tissue evidence="23">Blood</tissue>
    </source>
</reference>
<keyword evidence="15" id="KW-0511">Multifunctional enzyme</keyword>
<dbReference type="Gene3D" id="4.10.60.10">
    <property type="entry name" value="Zinc finger, CCHC-type"/>
    <property type="match status" value="1"/>
</dbReference>
<dbReference type="InterPro" id="IPR041577">
    <property type="entry name" value="RT_RNaseH_2"/>
</dbReference>
<keyword evidence="18" id="KW-0175">Coiled coil</keyword>
<evidence type="ECO:0000256" key="16">
    <source>
        <dbReference type="ARBA" id="ARBA00039658"/>
    </source>
</evidence>
<protein>
    <recommendedName>
        <fullName evidence="16">Gypsy retrotransposon integrase-like protein 1</fullName>
        <ecNumber evidence="2">3.1.26.4</ecNumber>
    </recommendedName>
</protein>
<dbReference type="PANTHER" id="PTHR37984:SF5">
    <property type="entry name" value="PROTEIN NYNRIN-LIKE"/>
    <property type="match status" value="1"/>
</dbReference>
<dbReference type="Pfam" id="PF00098">
    <property type="entry name" value="zf-CCHC"/>
    <property type="match status" value="1"/>
</dbReference>
<dbReference type="SMART" id="SM00343">
    <property type="entry name" value="ZnF_C2HC"/>
    <property type="match status" value="1"/>
</dbReference>
<keyword evidence="12" id="KW-0229">DNA integration</keyword>
<dbReference type="InterPro" id="IPR041588">
    <property type="entry name" value="Integrase_H2C2"/>
</dbReference>
<dbReference type="PROSITE" id="PS50994">
    <property type="entry name" value="INTEGRASE"/>
    <property type="match status" value="1"/>
</dbReference>
<keyword evidence="17" id="KW-0862">Zinc</keyword>
<dbReference type="SUPFAM" id="SSF50630">
    <property type="entry name" value="Acid proteases"/>
    <property type="match status" value="1"/>
</dbReference>
<feature type="domain" description="Reverse transcriptase" evidence="21">
    <location>
        <begin position="720"/>
        <end position="899"/>
    </location>
</feature>
<dbReference type="FunFam" id="1.10.340.70:FF:000001">
    <property type="entry name" value="Retrovirus-related Pol polyprotein from transposon gypsy-like Protein"/>
    <property type="match status" value="1"/>
</dbReference>
<evidence type="ECO:0000259" key="20">
    <source>
        <dbReference type="PROSITE" id="PS50158"/>
    </source>
</evidence>
<keyword evidence="10" id="KW-0460">Magnesium</keyword>
<evidence type="ECO:0000256" key="13">
    <source>
        <dbReference type="ARBA" id="ARBA00022918"/>
    </source>
</evidence>
<dbReference type="GO" id="GO:0015074">
    <property type="term" value="P:DNA integration"/>
    <property type="evidence" value="ECO:0007669"/>
    <property type="project" value="UniProtKB-KW"/>
</dbReference>
<evidence type="ECO:0000256" key="15">
    <source>
        <dbReference type="ARBA" id="ARBA00023268"/>
    </source>
</evidence>
<feature type="domain" description="Integrase catalytic" evidence="22">
    <location>
        <begin position="1330"/>
        <end position="1488"/>
    </location>
</feature>
<comment type="similarity">
    <text evidence="1">Belongs to the beta type-B retroviral polymerase family. HERV class-II K(HML-2) pol subfamily.</text>
</comment>
<keyword evidence="24" id="KW-1185">Reference proteome</keyword>
<evidence type="ECO:0000256" key="6">
    <source>
        <dbReference type="ARBA" id="ARBA00022722"/>
    </source>
</evidence>
<dbReference type="CDD" id="cd00303">
    <property type="entry name" value="retropepsin_like"/>
    <property type="match status" value="1"/>
</dbReference>
<feature type="non-terminal residue" evidence="23">
    <location>
        <position position="1"/>
    </location>
</feature>
<dbReference type="CDD" id="cd09274">
    <property type="entry name" value="RNase_HI_RT_Ty3"/>
    <property type="match status" value="1"/>
</dbReference>
<evidence type="ECO:0000256" key="3">
    <source>
        <dbReference type="ARBA" id="ARBA00022670"/>
    </source>
</evidence>
<dbReference type="Pfam" id="PF17919">
    <property type="entry name" value="RT_RNaseH_2"/>
    <property type="match status" value="1"/>
</dbReference>
<dbReference type="EC" id="3.1.26.4" evidence="2"/>
<organism evidence="23 24">
    <name type="scientific">Cirrhinus mrigala</name>
    <name type="common">Mrigala</name>
    <dbReference type="NCBI Taxonomy" id="683832"/>
    <lineage>
        <taxon>Eukaryota</taxon>
        <taxon>Metazoa</taxon>
        <taxon>Chordata</taxon>
        <taxon>Craniata</taxon>
        <taxon>Vertebrata</taxon>
        <taxon>Euteleostomi</taxon>
        <taxon>Actinopterygii</taxon>
        <taxon>Neopterygii</taxon>
        <taxon>Teleostei</taxon>
        <taxon>Ostariophysi</taxon>
        <taxon>Cypriniformes</taxon>
        <taxon>Cyprinidae</taxon>
        <taxon>Labeoninae</taxon>
        <taxon>Labeonini</taxon>
        <taxon>Cirrhinus</taxon>
    </lineage>
</organism>
<keyword evidence="5" id="KW-0548">Nucleotidyltransferase</keyword>
<dbReference type="InterPro" id="IPR001584">
    <property type="entry name" value="Integrase_cat-core"/>
</dbReference>
<dbReference type="Gene3D" id="3.30.420.10">
    <property type="entry name" value="Ribonuclease H-like superfamily/Ribonuclease H"/>
    <property type="match status" value="1"/>
</dbReference>
<dbReference type="GO" id="GO:0004190">
    <property type="term" value="F:aspartic-type endopeptidase activity"/>
    <property type="evidence" value="ECO:0007669"/>
    <property type="project" value="UniProtKB-KW"/>
</dbReference>
<evidence type="ECO:0000256" key="8">
    <source>
        <dbReference type="ARBA" id="ARBA00022759"/>
    </source>
</evidence>
<dbReference type="InterPro" id="IPR050951">
    <property type="entry name" value="Retrovirus_Pol_polyprotein"/>
</dbReference>
<dbReference type="InterPro" id="IPR012337">
    <property type="entry name" value="RNaseH-like_sf"/>
</dbReference>
<dbReference type="CDD" id="cd01647">
    <property type="entry name" value="RT_LTR"/>
    <property type="match status" value="1"/>
</dbReference>
<dbReference type="InterPro" id="IPR043502">
    <property type="entry name" value="DNA/RNA_pol_sf"/>
</dbReference>
<evidence type="ECO:0000256" key="14">
    <source>
        <dbReference type="ARBA" id="ARBA00023125"/>
    </source>
</evidence>
<evidence type="ECO:0000256" key="17">
    <source>
        <dbReference type="PROSITE-ProRule" id="PRU00047"/>
    </source>
</evidence>
<dbReference type="Gene3D" id="3.30.70.270">
    <property type="match status" value="2"/>
</dbReference>
<evidence type="ECO:0000256" key="9">
    <source>
        <dbReference type="ARBA" id="ARBA00022801"/>
    </source>
</evidence>
<evidence type="ECO:0000256" key="2">
    <source>
        <dbReference type="ARBA" id="ARBA00012180"/>
    </source>
</evidence>
<feature type="region of interest" description="Disordered" evidence="19">
    <location>
        <begin position="338"/>
        <end position="362"/>
    </location>
</feature>
<dbReference type="InterPro" id="IPR036875">
    <property type="entry name" value="Znf_CCHC_sf"/>
</dbReference>
<dbReference type="InterPro" id="IPR036397">
    <property type="entry name" value="RNaseH_sf"/>
</dbReference>
<dbReference type="Gene3D" id="2.40.70.10">
    <property type="entry name" value="Acid Proteases"/>
    <property type="match status" value="1"/>
</dbReference>
<keyword evidence="14" id="KW-0238">DNA-binding</keyword>
<dbReference type="FunFam" id="3.30.420.10:FF:000032">
    <property type="entry name" value="Retrovirus-related Pol polyprotein from transposon 297-like Protein"/>
    <property type="match status" value="1"/>
</dbReference>
<keyword evidence="3" id="KW-0645">Protease</keyword>
<keyword evidence="7" id="KW-0064">Aspartyl protease</keyword>
<feature type="region of interest" description="Disordered" evidence="19">
    <location>
        <begin position="1661"/>
        <end position="1722"/>
    </location>
</feature>
<dbReference type="GO" id="GO:0006508">
    <property type="term" value="P:proteolysis"/>
    <property type="evidence" value="ECO:0007669"/>
    <property type="project" value="UniProtKB-KW"/>
</dbReference>
<dbReference type="GO" id="GO:0003723">
    <property type="term" value="F:RNA binding"/>
    <property type="evidence" value="ECO:0007669"/>
    <property type="project" value="UniProtKB-KW"/>
</dbReference>
<dbReference type="Gene3D" id="1.10.340.70">
    <property type="match status" value="1"/>
</dbReference>
<dbReference type="PANTHER" id="PTHR37984">
    <property type="entry name" value="PROTEIN CBG26694"/>
    <property type="match status" value="1"/>
</dbReference>
<keyword evidence="11" id="KW-0694">RNA-binding</keyword>
<keyword evidence="6" id="KW-0540">Nuclease</keyword>
<dbReference type="GO" id="GO:0003677">
    <property type="term" value="F:DNA binding"/>
    <property type="evidence" value="ECO:0007669"/>
    <property type="project" value="UniProtKB-KW"/>
</dbReference>
<dbReference type="InterPro" id="IPR021109">
    <property type="entry name" value="Peptidase_aspartic_dom_sf"/>
</dbReference>
<evidence type="ECO:0000313" key="23">
    <source>
        <dbReference type="EMBL" id="KAL0204070.1"/>
    </source>
</evidence>
<evidence type="ECO:0000256" key="11">
    <source>
        <dbReference type="ARBA" id="ARBA00022884"/>
    </source>
</evidence>
<keyword evidence="9" id="KW-0378">Hydrolase</keyword>
<dbReference type="SUPFAM" id="SSF56672">
    <property type="entry name" value="DNA/RNA polymerases"/>
    <property type="match status" value="1"/>
</dbReference>
<dbReference type="PROSITE" id="PS00141">
    <property type="entry name" value="ASP_PROTEASE"/>
    <property type="match status" value="1"/>
</dbReference>
<dbReference type="GO" id="GO:0003964">
    <property type="term" value="F:RNA-directed DNA polymerase activity"/>
    <property type="evidence" value="ECO:0007669"/>
    <property type="project" value="UniProtKB-KW"/>
</dbReference>
<dbReference type="Proteomes" id="UP001529510">
    <property type="component" value="Unassembled WGS sequence"/>
</dbReference>
<keyword evidence="17" id="KW-0863">Zinc-finger</keyword>
<name>A0ABD0S109_CIRMR</name>
<keyword evidence="4" id="KW-0808">Transferase</keyword>
<dbReference type="FunFam" id="3.30.70.270:FF:000020">
    <property type="entry name" value="Transposon Tf2-6 polyprotein-like Protein"/>
    <property type="match status" value="1"/>
</dbReference>
<dbReference type="PROSITE" id="PS50878">
    <property type="entry name" value="RT_POL"/>
    <property type="match status" value="1"/>
</dbReference>
<dbReference type="InterPro" id="IPR043128">
    <property type="entry name" value="Rev_trsase/Diguanyl_cyclase"/>
</dbReference>
<dbReference type="SUPFAM" id="SSF57756">
    <property type="entry name" value="Retrovirus zinc finger-like domains"/>
    <property type="match status" value="1"/>
</dbReference>
<dbReference type="GO" id="GO:0004523">
    <property type="term" value="F:RNA-DNA hybrid ribonuclease activity"/>
    <property type="evidence" value="ECO:0007669"/>
    <property type="project" value="UniProtKB-EC"/>
</dbReference>
<comment type="caution">
    <text evidence="23">The sequence shown here is derived from an EMBL/GenBank/DDBJ whole genome shotgun (WGS) entry which is preliminary data.</text>
</comment>
<sequence length="1765" mass="198539">RHEQTLLVVQLKNLTSNMSDHSEGEEDDIRQKLKELRQEHKKAMDTIESLRGGLNKTYVYVPRERHISPFTGDIEKDGRAVDEFVEEVERALRARNLTPDDECDFVMSLLRGSALEEVRLRRDVDTDIATDVLAYLKESFIDRRSSAQLLQDFYSRKQKEGEDVRDFSHALAQALGRITKNAQEAVGNERIMLRDQFVEGIRDPALRRELRRYVREKPESSMVEVREEAYLWGWEEQSGRVRTPKSRSVTYGSFHESAQCAEMKAMGHNPVTLSQVMDVVTEQGRQILELTQAVKGLMTPQQGVGGLRANNTKAQLRFTEDGQPICLKCQEAGHIARNCPQKRSSKKSAPLSSDRAIRGQPVDSSQEELLKRAVGTCPQIDIKVLGVEVSCLLDTGSQVSTISESFFRQHLGGDDEDMLSTTGWLKLTAANGLDIPYLGYLELEIETMGRKIPNCGFLVVKDPSPSSKFVSCIVGMNIISRCQQIVQSEFEAPLEGGLETDWRNVFQHVQTCDVRKSRVARVAGRSVVHVPAASVTLVMAKGWLVSDKEESHWLLEPTHLPLPGGVLVMPTVVSSHHNEGPVQILNMSNEDVWLHPRTRIGVLSLVELVDNDPEHEVTFQRISVNAEEISLGPTSPSKQEQWSKVVSQLDLGGTVEQQAELKALLAEYSHVFALEDDDLGFTNRVQHEINLVDDVPVNLPYRRIPPNQYREAKEHIAQLLRKGVIQESSSAYASPVVLVRKADGSIRLCVDYRKLNLKTKRDAFPLPRVDESFDVLRGAQFFSSINLASGYHQVAVAEKDRQKTAFTTPFGLYEHLRMPMGVCNGPATFQRLMQTTMSDLIFQIMLVYLDDILVFSKTFPEHLERLRTVLTRLQETGLKVKIGKCHFLQPTVTFLGHQVSAEGIATDPNKISAVKQWPVPTTLKALRSFLGFCGYYRRFVPGFSKIAGPLHDLVNQCLNEGPPAKVNQKVISEWNPECQAAFDVLKEKLTSAPVLGFADFTAPFILETDASNQGLGAILLQQQEGKLRNAERNDKNYSSMKLELLSLKWAVTEKFRSYLLGSKFTVITDNNPLCHLNTAKLGALEQRWVAQLAAFDFDVQYRPGRCNNAADALSRQPLAGEPVVDQEDVEYDNCVTICSLVRRGTALDAELVQAGMERCEVRQMRAVEAGGLATKEAQGSTAIWPGYSKEQLVMFQSKDPVLKEFRVFWDQKRRPAGLEVKILSKTIRSLLKQWTRLREKEGLLYRVVEDVRHGECFQLLVPACFRTQVLESVHAGMGHQGIERTLQLLKPRCYWVGMHGDVEQWIKNCQRCILTKMPQPKVHPPMKSFLASRPLEVVAVDFTLLEPATDRRENVLVITDVFTKFTQAFATQDQKADTTAKVLLREWFMKFGVPERLHSDQGRNFESEVIAELCKLYGVKKSRTTPHHPTGNAQCERFNRTLHELLRTLPPETKRRWPEHLAELVYAYNVTPHSTTGYSPFYLLFGVDPHLPVDALVGREAGAEKTHDWLAVHQRRLKEAHERAKVYAEKKAAKRIELSHDKVYCPSIEVGQIVYLRNRPLGRNKIQDAWRPTQYRVIEVQGTTHTVEPVEGGPIRRVNRVDLRPCVHIPNQVVPKRSAEPNLEVDEALTGDADEESLEDGIVLLGCTGPNVDESLTCTEDENEMGASEVPPCDPTVPASVELEEGSQEKGEVPSLPPPRRSVRSNVGQHSNPHHEPRSALSHSVVSQMIANLGTVFFREAVKELRNSYTVTEDVDSSAGENVAG</sequence>
<feature type="non-terminal residue" evidence="23">
    <location>
        <position position="1765"/>
    </location>
</feature>
<gene>
    <name evidence="23" type="ORF">M9458_002088</name>
</gene>
<dbReference type="Pfam" id="PF00665">
    <property type="entry name" value="rve"/>
    <property type="match status" value="1"/>
</dbReference>
<evidence type="ECO:0000256" key="7">
    <source>
        <dbReference type="ARBA" id="ARBA00022750"/>
    </source>
</evidence>
<keyword evidence="8" id="KW-0255">Endonuclease</keyword>
<proteinExistence type="inferred from homology"/>
<evidence type="ECO:0000259" key="21">
    <source>
        <dbReference type="PROSITE" id="PS50878"/>
    </source>
</evidence>
<dbReference type="FunFam" id="3.10.10.10:FF:000007">
    <property type="entry name" value="Retrovirus-related Pol polyprotein from transposon 17.6-like Protein"/>
    <property type="match status" value="1"/>
</dbReference>
<dbReference type="SUPFAM" id="SSF53098">
    <property type="entry name" value="Ribonuclease H-like"/>
    <property type="match status" value="1"/>
</dbReference>
<dbReference type="InterPro" id="IPR001969">
    <property type="entry name" value="Aspartic_peptidase_AS"/>
</dbReference>
<dbReference type="Pfam" id="PF17921">
    <property type="entry name" value="Integrase_H2C2"/>
    <property type="match status" value="1"/>
</dbReference>
<feature type="coiled-coil region" evidence="18">
    <location>
        <begin position="19"/>
        <end position="53"/>
    </location>
</feature>
<evidence type="ECO:0000313" key="24">
    <source>
        <dbReference type="Proteomes" id="UP001529510"/>
    </source>
</evidence>
<keyword evidence="13" id="KW-0695">RNA-directed DNA polymerase</keyword>
<dbReference type="InterPro" id="IPR000477">
    <property type="entry name" value="RT_dom"/>
</dbReference>
<keyword evidence="17" id="KW-0479">Metal-binding</keyword>
<evidence type="ECO:0000259" key="22">
    <source>
        <dbReference type="PROSITE" id="PS50994"/>
    </source>
</evidence>
<evidence type="ECO:0000256" key="19">
    <source>
        <dbReference type="SAM" id="MobiDB-lite"/>
    </source>
</evidence>
<dbReference type="GO" id="GO:0008270">
    <property type="term" value="F:zinc ion binding"/>
    <property type="evidence" value="ECO:0007669"/>
    <property type="project" value="UniProtKB-KW"/>
</dbReference>
<accession>A0ABD0S109</accession>